<dbReference type="Proteomes" id="UP001239111">
    <property type="component" value="Chromosome 4"/>
</dbReference>
<protein>
    <submittedName>
        <fullName evidence="1">Uncharacterized protein</fullName>
    </submittedName>
</protein>
<accession>A0ACC2MZR2</accession>
<evidence type="ECO:0000313" key="2">
    <source>
        <dbReference type="Proteomes" id="UP001239111"/>
    </source>
</evidence>
<organism evidence="1 2">
    <name type="scientific">Eretmocerus hayati</name>
    <dbReference type="NCBI Taxonomy" id="131215"/>
    <lineage>
        <taxon>Eukaryota</taxon>
        <taxon>Metazoa</taxon>
        <taxon>Ecdysozoa</taxon>
        <taxon>Arthropoda</taxon>
        <taxon>Hexapoda</taxon>
        <taxon>Insecta</taxon>
        <taxon>Pterygota</taxon>
        <taxon>Neoptera</taxon>
        <taxon>Endopterygota</taxon>
        <taxon>Hymenoptera</taxon>
        <taxon>Apocrita</taxon>
        <taxon>Proctotrupomorpha</taxon>
        <taxon>Chalcidoidea</taxon>
        <taxon>Aphelinidae</taxon>
        <taxon>Aphelininae</taxon>
        <taxon>Eretmocerus</taxon>
    </lineage>
</organism>
<proteinExistence type="predicted"/>
<evidence type="ECO:0000313" key="1">
    <source>
        <dbReference type="EMBL" id="KAJ8664285.1"/>
    </source>
</evidence>
<reference evidence="1" key="1">
    <citation type="submission" date="2023-04" db="EMBL/GenBank/DDBJ databases">
        <title>A chromosome-level genome assembly of the parasitoid wasp Eretmocerus hayati.</title>
        <authorList>
            <person name="Zhong Y."/>
            <person name="Liu S."/>
            <person name="Liu Y."/>
        </authorList>
    </citation>
    <scope>NUCLEOTIDE SEQUENCE</scope>
    <source>
        <strain evidence="1">ZJU_SS_LIU_2023</strain>
    </source>
</reference>
<keyword evidence="2" id="KW-1185">Reference proteome</keyword>
<name>A0ACC2MZR2_9HYME</name>
<sequence length="575" mass="66416">MEAGHRYALSAHRFVQEPSSDVIEDKPFSCEHCGKKFNIKSKLAQHIHVHSDENIFPCKICGRKFKHSGSRYAHFINTHGRTDQTKEPLSCMTCGKIFEHSRISKNHIKTHTHERPFECKTCGKFFKSKGHIRAHSRIHTKGEPFSSSTNTRLLNEARDTTQFESSYERNYVVADTKFKNTGMKLLILLVIYELHGEVSSEETTIIPPPVKTLPGFNDLKQYLAGCQSLRTSKNSAPRSSSWSGISSNENPSPHQLDDIPPPEHNLDLCQPGPSSASQAPSYSSVESDKLLVGRSKKQKSREKFVPRYEFACEICGKCFNYKFNLKNHAKVHDDRAMHPCEHCGEKFKSQTYLKTHIIRIHTEDRPFLCEYCGKRFKLKHDLNNHISTHYSHRYFTCELCGKSYKQVQGLTTHQKVHRAVKHFSCDVCGKSFDYKHVMEKHKMLHADERPFRCDRCGKCFKRKDRLKDHERTHINKKLFSCTLCAKSFKTENDWNQHWKIHNEGRTLEEEPGVKNAARHNPDTSSRIRVILEMNNSRSCNRLSEPQDVQHDVIQIMGSSNSEQQESIEATEQDRC</sequence>
<gene>
    <name evidence="1" type="ORF">QAD02_005947</name>
</gene>
<comment type="caution">
    <text evidence="1">The sequence shown here is derived from an EMBL/GenBank/DDBJ whole genome shotgun (WGS) entry which is preliminary data.</text>
</comment>
<dbReference type="EMBL" id="CM056744">
    <property type="protein sequence ID" value="KAJ8664285.1"/>
    <property type="molecule type" value="Genomic_DNA"/>
</dbReference>